<gene>
    <name evidence="3" type="ORF">C4N9_07335</name>
</gene>
<dbReference type="AlphaFoldDB" id="A0A2U2CCF3"/>
<evidence type="ECO:0000256" key="1">
    <source>
        <dbReference type="SAM" id="MobiDB-lite"/>
    </source>
</evidence>
<feature type="signal peptide" evidence="2">
    <location>
        <begin position="1"/>
        <end position="20"/>
    </location>
</feature>
<evidence type="ECO:0008006" key="5">
    <source>
        <dbReference type="Google" id="ProtNLM"/>
    </source>
</evidence>
<feature type="region of interest" description="Disordered" evidence="1">
    <location>
        <begin position="129"/>
        <end position="148"/>
    </location>
</feature>
<feature type="region of interest" description="Disordered" evidence="1">
    <location>
        <begin position="44"/>
        <end position="94"/>
    </location>
</feature>
<feature type="compositionally biased region" description="Polar residues" evidence="1">
    <location>
        <begin position="76"/>
        <end position="92"/>
    </location>
</feature>
<dbReference type="EMBL" id="QEYD01000004">
    <property type="protein sequence ID" value="PWE29553.1"/>
    <property type="molecule type" value="Genomic_DNA"/>
</dbReference>
<proteinExistence type="predicted"/>
<evidence type="ECO:0000256" key="2">
    <source>
        <dbReference type="SAM" id="SignalP"/>
    </source>
</evidence>
<protein>
    <recommendedName>
        <fullName evidence="5">Translocase</fullName>
    </recommendedName>
</protein>
<sequence length="387" mass="40162">MNRVRIVALAAVTLGAVVTAGTKFQQAQQDQGSEAAAELNRASVVPVDGERNTPPAGQQRADATGGSVPSLIGDTYTATPPVTASDTAPQDSMTDDSVRIARADEAVAPGATPGTGRSDTPLTEALNAQHDTRPAEQPSPAMQAPEAAPLDPELEAELAACAVWLVVTPSAGAMLETSVYAPCDGGAHVILSHSGLSFDATLGEDGQYLAQIPALTEEASVSIAFQDGRVEHDRTEVPDLADVERVVLQWDQPAELQLNAYEFGARYGSAGHVHAGAPRTAGVSDQGFVTVLGDPQIPGGQLAQVYSYPRGETPQTGTVTLEIEVPVTDASCGQSITARTIEVHGTRSAQIRNMQLDMPDCDGAGGFVVLPGVLPDLQIAQTDQQSN</sequence>
<reference evidence="3 4" key="1">
    <citation type="submission" date="2018-05" db="EMBL/GenBank/DDBJ databases">
        <title>Pararhodobacter marina sp. nov., isolated from deep-sea water of the Indian Ocean.</title>
        <authorList>
            <person name="Lai Q.Sr."/>
            <person name="Liu X."/>
            <person name="Shao Z."/>
        </authorList>
    </citation>
    <scope>NUCLEOTIDE SEQUENCE [LARGE SCALE GENOMIC DNA]</scope>
    <source>
        <strain evidence="3 4">CIC4N-9</strain>
    </source>
</reference>
<dbReference type="Proteomes" id="UP000244940">
    <property type="component" value="Unassembled WGS sequence"/>
</dbReference>
<feature type="chain" id="PRO_5015687328" description="Translocase" evidence="2">
    <location>
        <begin position="21"/>
        <end position="387"/>
    </location>
</feature>
<dbReference type="RefSeq" id="WP_109532667.1">
    <property type="nucleotide sequence ID" value="NZ_QEYD01000004.1"/>
</dbReference>
<keyword evidence="2" id="KW-0732">Signal</keyword>
<comment type="caution">
    <text evidence="3">The sequence shown here is derived from an EMBL/GenBank/DDBJ whole genome shotgun (WGS) entry which is preliminary data.</text>
</comment>
<organism evidence="3 4">
    <name type="scientific">Pararhodobacter marinus</name>
    <dbReference type="NCBI Taxonomy" id="2184063"/>
    <lineage>
        <taxon>Bacteria</taxon>
        <taxon>Pseudomonadati</taxon>
        <taxon>Pseudomonadota</taxon>
        <taxon>Alphaproteobacteria</taxon>
        <taxon>Rhodobacterales</taxon>
        <taxon>Paracoccaceae</taxon>
        <taxon>Pararhodobacter</taxon>
    </lineage>
</organism>
<dbReference type="GeneID" id="94364697"/>
<dbReference type="OrthoDB" id="7956241at2"/>
<keyword evidence="4" id="KW-1185">Reference proteome</keyword>
<accession>A0A2U2CCF3</accession>
<evidence type="ECO:0000313" key="4">
    <source>
        <dbReference type="Proteomes" id="UP000244940"/>
    </source>
</evidence>
<evidence type="ECO:0000313" key="3">
    <source>
        <dbReference type="EMBL" id="PWE29553.1"/>
    </source>
</evidence>
<name>A0A2U2CCF3_9RHOB</name>